<evidence type="ECO:0000313" key="2">
    <source>
        <dbReference type="EMBL" id="MBB6506976.1"/>
    </source>
</evidence>
<dbReference type="Proteomes" id="UP000585437">
    <property type="component" value="Unassembled WGS sequence"/>
</dbReference>
<name>A0A7X0JG50_9HYPH</name>
<dbReference type="EMBL" id="JACHBU010000001">
    <property type="protein sequence ID" value="MBB6506976.1"/>
    <property type="molecule type" value="Genomic_DNA"/>
</dbReference>
<gene>
    <name evidence="2" type="ORF">F4695_000295</name>
</gene>
<evidence type="ECO:0000313" key="3">
    <source>
        <dbReference type="Proteomes" id="UP000585437"/>
    </source>
</evidence>
<reference evidence="2 3" key="1">
    <citation type="submission" date="2020-08" db="EMBL/GenBank/DDBJ databases">
        <title>The Agave Microbiome: Exploring the role of microbial communities in plant adaptations to desert environments.</title>
        <authorList>
            <person name="Partida-Martinez L.P."/>
        </authorList>
    </citation>
    <scope>NUCLEOTIDE SEQUENCE [LARGE SCALE GENOMIC DNA]</scope>
    <source>
        <strain evidence="2 3">AS3.12</strain>
    </source>
</reference>
<feature type="transmembrane region" description="Helical" evidence="1">
    <location>
        <begin position="346"/>
        <end position="372"/>
    </location>
</feature>
<feature type="transmembrane region" description="Helical" evidence="1">
    <location>
        <begin position="269"/>
        <end position="287"/>
    </location>
</feature>
<evidence type="ECO:0008006" key="4">
    <source>
        <dbReference type="Google" id="ProtNLM"/>
    </source>
</evidence>
<feature type="transmembrane region" description="Helical" evidence="1">
    <location>
        <begin position="213"/>
        <end position="229"/>
    </location>
</feature>
<keyword evidence="1" id="KW-0472">Membrane</keyword>
<dbReference type="AlphaFoldDB" id="A0A7X0JG50"/>
<feature type="transmembrane region" description="Helical" evidence="1">
    <location>
        <begin position="110"/>
        <end position="134"/>
    </location>
</feature>
<proteinExistence type="predicted"/>
<accession>A0A7X0JG50</accession>
<feature type="transmembrane region" description="Helical" evidence="1">
    <location>
        <begin position="299"/>
        <end position="326"/>
    </location>
</feature>
<comment type="caution">
    <text evidence="2">The sequence shown here is derived from an EMBL/GenBank/DDBJ whole genome shotgun (WGS) entry which is preliminary data.</text>
</comment>
<feature type="transmembrane region" description="Helical" evidence="1">
    <location>
        <begin position="146"/>
        <end position="164"/>
    </location>
</feature>
<keyword evidence="3" id="KW-1185">Reference proteome</keyword>
<dbReference type="RefSeq" id="WP_184653445.1">
    <property type="nucleotide sequence ID" value="NZ_JACHBU010000001.1"/>
</dbReference>
<sequence>MAGARRGEAGASSTRQEGSLLRIFFVVYLTAILLLLLDLSDGRLFFADVDDVLRGVQIRHLLSASGSFWDLTLPMIDSPGIYVSPWSRLVDLPYAGLSLLLTPLLGRDGAISASLLIWPPMLLSVYGLFVAMIWKRIAPITEGIHYLRLAAGTFAMLYAVFEFVPGRIDHHNVQIVALMAVAYGLVRFDRIGGIVVGVGTVMSVAIALEGLPFLVIMFGGLVVAVVAGATRAAETLSAASATICIATVPTALALLGASGTMSTQCDAFSAPYIVLLVGLSGTSWIACRCFADASGWVKLPVLAAASIGVIVATGISFPECLAGPYVGMDPLAKQLWFDRVPQEQGLLHYAGGSPLPGIMLIGIFVTILALAAPRVLSEVRAGNPALAILFVTALVSVLLATGLLRYIRFPFVFAALFVPLALRHIDQASRQPGRASRTLFSVGTGVVMLMLGLWMLSRPQAIHGDAVQAMTVGDCKTSDLSAISKVGGGHILAPPALAMSVLRNPMPSGLTVGPIPFHRASHGMANAYTALITTDPETRREALAPFDYVAVCGFPAQAEPGSAPLYDALSAGKDWPGLARLETGRANPFQLFRIDHANLR</sequence>
<organism evidence="2 3">
    <name type="scientific">Rhizobium soli</name>
    <dbReference type="NCBI Taxonomy" id="424798"/>
    <lineage>
        <taxon>Bacteria</taxon>
        <taxon>Pseudomonadati</taxon>
        <taxon>Pseudomonadota</taxon>
        <taxon>Alphaproteobacteria</taxon>
        <taxon>Hyphomicrobiales</taxon>
        <taxon>Rhizobiaceae</taxon>
        <taxon>Rhizobium/Agrobacterium group</taxon>
        <taxon>Rhizobium</taxon>
    </lineage>
</organism>
<evidence type="ECO:0000256" key="1">
    <source>
        <dbReference type="SAM" id="Phobius"/>
    </source>
</evidence>
<feature type="transmembrane region" description="Helical" evidence="1">
    <location>
        <begin position="20"/>
        <end position="37"/>
    </location>
</feature>
<keyword evidence="1" id="KW-0812">Transmembrane</keyword>
<feature type="transmembrane region" description="Helical" evidence="1">
    <location>
        <begin position="438"/>
        <end position="456"/>
    </location>
</feature>
<feature type="transmembrane region" description="Helical" evidence="1">
    <location>
        <begin position="236"/>
        <end position="257"/>
    </location>
</feature>
<feature type="transmembrane region" description="Helical" evidence="1">
    <location>
        <begin position="409"/>
        <end position="426"/>
    </location>
</feature>
<keyword evidence="1" id="KW-1133">Transmembrane helix</keyword>
<feature type="transmembrane region" description="Helical" evidence="1">
    <location>
        <begin position="384"/>
        <end position="403"/>
    </location>
</feature>
<protein>
    <recommendedName>
        <fullName evidence="4">AcrB/AcrD/AcrF family protein</fullName>
    </recommendedName>
</protein>